<reference evidence="3" key="1">
    <citation type="journal article" date="2022" name="bioRxiv">
        <title>Sequencing and chromosome-scale assembly of the giantPleurodeles waltlgenome.</title>
        <authorList>
            <person name="Brown T."/>
            <person name="Elewa A."/>
            <person name="Iarovenko S."/>
            <person name="Subramanian E."/>
            <person name="Araus A.J."/>
            <person name="Petzold A."/>
            <person name="Susuki M."/>
            <person name="Suzuki K.-i.T."/>
            <person name="Hayashi T."/>
            <person name="Toyoda A."/>
            <person name="Oliveira C."/>
            <person name="Osipova E."/>
            <person name="Leigh N.D."/>
            <person name="Simon A."/>
            <person name="Yun M.H."/>
        </authorList>
    </citation>
    <scope>NUCLEOTIDE SEQUENCE</scope>
    <source>
        <strain evidence="3">20211129_DDA</strain>
        <tissue evidence="3">Liver</tissue>
    </source>
</reference>
<keyword evidence="1" id="KW-0727">SH2 domain</keyword>
<gene>
    <name evidence="3" type="ORF">NDU88_001410</name>
</gene>
<dbReference type="Proteomes" id="UP001066276">
    <property type="component" value="Chromosome 12"/>
</dbReference>
<evidence type="ECO:0000313" key="3">
    <source>
        <dbReference type="EMBL" id="KAJ1081227.1"/>
    </source>
</evidence>
<dbReference type="Gene3D" id="3.30.505.10">
    <property type="entry name" value="SH2 domain"/>
    <property type="match status" value="1"/>
</dbReference>
<dbReference type="PRINTS" id="PR00401">
    <property type="entry name" value="SH2DOMAIN"/>
</dbReference>
<protein>
    <recommendedName>
        <fullName evidence="2">SH2 domain-containing protein</fullName>
    </recommendedName>
</protein>
<dbReference type="PROSITE" id="PS50001">
    <property type="entry name" value="SH2"/>
    <property type="match status" value="1"/>
</dbReference>
<dbReference type="PANTHER" id="PTHR14247">
    <property type="entry name" value="BREAST CANCER ANTI-ESTROGEN RESISTANCE PROTEIN 3 HOMOLOG-LIKE PROTEIN"/>
    <property type="match status" value="1"/>
</dbReference>
<accession>A0AAV7KSV4</accession>
<evidence type="ECO:0000259" key="2">
    <source>
        <dbReference type="PROSITE" id="PS50001"/>
    </source>
</evidence>
<feature type="domain" description="SH2" evidence="2">
    <location>
        <begin position="45"/>
        <end position="137"/>
    </location>
</feature>
<proteinExistence type="predicted"/>
<keyword evidence="4" id="KW-1185">Reference proteome</keyword>
<evidence type="ECO:0000313" key="4">
    <source>
        <dbReference type="Proteomes" id="UP001066276"/>
    </source>
</evidence>
<organism evidence="3 4">
    <name type="scientific">Pleurodeles waltl</name>
    <name type="common">Iberian ribbed newt</name>
    <dbReference type="NCBI Taxonomy" id="8319"/>
    <lineage>
        <taxon>Eukaryota</taxon>
        <taxon>Metazoa</taxon>
        <taxon>Chordata</taxon>
        <taxon>Craniata</taxon>
        <taxon>Vertebrata</taxon>
        <taxon>Euteleostomi</taxon>
        <taxon>Amphibia</taxon>
        <taxon>Batrachia</taxon>
        <taxon>Caudata</taxon>
        <taxon>Salamandroidea</taxon>
        <taxon>Salamandridae</taxon>
        <taxon>Pleurodelinae</taxon>
        <taxon>Pleurodeles</taxon>
    </lineage>
</organism>
<dbReference type="InterPro" id="IPR035849">
    <property type="entry name" value="Fes/Fps/Fer_SH2"/>
</dbReference>
<comment type="caution">
    <text evidence="3">The sequence shown here is derived from an EMBL/GenBank/DDBJ whole genome shotgun (WGS) entry which is preliminary data.</text>
</comment>
<dbReference type="InterPro" id="IPR051853">
    <property type="entry name" value="SH2-Ras-GEF_adapter"/>
</dbReference>
<evidence type="ECO:0000256" key="1">
    <source>
        <dbReference type="PROSITE-ProRule" id="PRU00191"/>
    </source>
</evidence>
<dbReference type="SUPFAM" id="SSF55550">
    <property type="entry name" value="SH2 domain"/>
    <property type="match status" value="1"/>
</dbReference>
<dbReference type="AlphaFoldDB" id="A0AAV7KSV4"/>
<dbReference type="CDD" id="cd10361">
    <property type="entry name" value="SH2_Fps_family"/>
    <property type="match status" value="1"/>
</dbReference>
<dbReference type="InterPro" id="IPR036860">
    <property type="entry name" value="SH2_dom_sf"/>
</dbReference>
<dbReference type="PANTHER" id="PTHR14247:SF8">
    <property type="entry name" value="RAS-GEF DOMAIN-CONTAINING PROTEIN"/>
    <property type="match status" value="1"/>
</dbReference>
<dbReference type="Pfam" id="PF00017">
    <property type="entry name" value="SH2"/>
    <property type="match status" value="1"/>
</dbReference>
<dbReference type="SMART" id="SM00252">
    <property type="entry name" value="SH2"/>
    <property type="match status" value="1"/>
</dbReference>
<sequence>MSTRSGRKESPSYRPDVICPVRPIKLPAPVPLVPASQRPLNQQDWFHGAIPRQETQALLSREGDFLVRESHGKPGEYVLSVMASGQCRHFIIQFLNNKYQFDSEGSSFSTIPLLINHHLKRRAVLTKKSQIIIRTAITKVSLGW</sequence>
<dbReference type="InterPro" id="IPR000980">
    <property type="entry name" value="SH2"/>
</dbReference>
<name>A0AAV7KSV4_PLEWA</name>
<dbReference type="EMBL" id="JANPWB010000016">
    <property type="protein sequence ID" value="KAJ1081227.1"/>
    <property type="molecule type" value="Genomic_DNA"/>
</dbReference>